<sequence>MQSPDPSPPSIPTDAIAEDAAAPGFISPAVPPSVWQRHFAGAPLRLGVLASGSGSNFEAIAQSISQRQLNAQIQVMIYNNPQAGAAERAKRLGIPAELLNHRQFPSREALDQAIIDQLKRYDVEWVIMAGWMRVVTDVLITAFPDRILNLHPSLLPSFPGARAVEQALAAGVKVTGCTVHYVRLEVDRGPIIMQAAVPILPHDTPDTLHQRIQVQEHRIFPRAIALASSGEEKNEEGRRKREERRTKNEE</sequence>
<accession>A0A6M8BLK8</accession>
<dbReference type="FunFam" id="3.40.50.170:FF:000008">
    <property type="entry name" value="Phosphoribosylglycinamide formyltransferase"/>
    <property type="match status" value="1"/>
</dbReference>
<feature type="domain" description="Formyl transferase N-terminal" evidence="6">
    <location>
        <begin position="45"/>
        <end position="224"/>
    </location>
</feature>
<feature type="site" description="Raises pKa of active site His" evidence="4">
    <location>
        <position position="187"/>
    </location>
</feature>
<evidence type="ECO:0000256" key="5">
    <source>
        <dbReference type="SAM" id="MobiDB-lite"/>
    </source>
</evidence>
<dbReference type="RefSeq" id="WP_172357885.1">
    <property type="nucleotide sequence ID" value="NZ_CP053661.1"/>
</dbReference>
<dbReference type="InterPro" id="IPR036477">
    <property type="entry name" value="Formyl_transf_N_sf"/>
</dbReference>
<feature type="compositionally biased region" description="Basic and acidic residues" evidence="5">
    <location>
        <begin position="230"/>
        <end position="250"/>
    </location>
</feature>
<dbReference type="Pfam" id="PF00551">
    <property type="entry name" value="Formyl_trans_N"/>
    <property type="match status" value="1"/>
</dbReference>
<dbReference type="Proteomes" id="UP000505210">
    <property type="component" value="Chromosome"/>
</dbReference>
<evidence type="ECO:0000256" key="3">
    <source>
        <dbReference type="ARBA" id="ARBA00022755"/>
    </source>
</evidence>
<keyword evidence="3 4" id="KW-0658">Purine biosynthesis</keyword>
<evidence type="ECO:0000256" key="4">
    <source>
        <dbReference type="HAMAP-Rule" id="MF_01930"/>
    </source>
</evidence>
<dbReference type="GO" id="GO:0006189">
    <property type="term" value="P:'de novo' IMP biosynthetic process"/>
    <property type="evidence" value="ECO:0007669"/>
    <property type="project" value="UniProtKB-UniRule"/>
</dbReference>
<dbReference type="EC" id="2.1.2.2" evidence="4"/>
<proteinExistence type="inferred from homology"/>
<name>A0A6M8BLK8_9CYAN</name>
<feature type="active site" description="Proton donor" evidence="4">
    <location>
        <position position="151"/>
    </location>
</feature>
<comment type="catalytic activity">
    <reaction evidence="4">
        <text>N(1)-(5-phospho-beta-D-ribosyl)glycinamide + (6R)-10-formyltetrahydrofolate = N(2)-formyl-N(1)-(5-phospho-beta-D-ribosyl)glycinamide + (6S)-5,6,7,8-tetrahydrofolate + H(+)</text>
        <dbReference type="Rhea" id="RHEA:15053"/>
        <dbReference type="ChEBI" id="CHEBI:15378"/>
        <dbReference type="ChEBI" id="CHEBI:57453"/>
        <dbReference type="ChEBI" id="CHEBI:143788"/>
        <dbReference type="ChEBI" id="CHEBI:147286"/>
        <dbReference type="ChEBI" id="CHEBI:195366"/>
        <dbReference type="EC" id="2.1.2.2"/>
    </reaction>
</comment>
<protein>
    <recommendedName>
        <fullName evidence="4">Phosphoribosylglycinamide formyltransferase</fullName>
        <ecNumber evidence="4">2.1.2.2</ecNumber>
    </recommendedName>
    <alternativeName>
        <fullName evidence="4">5'-phosphoribosylglycinamide transformylase</fullName>
    </alternativeName>
    <alternativeName>
        <fullName evidence="4">GAR transformylase</fullName>
        <shortName evidence="4">GART</shortName>
    </alternativeName>
</protein>
<comment type="pathway">
    <text evidence="1 4">Purine metabolism; IMP biosynthesis via de novo pathway; N(2)-formyl-N(1)-(5-phospho-D-ribosyl)glycinamide from N(1)-(5-phospho-D-ribosyl)glycinamide (10-formyl THF route): step 1/1.</text>
</comment>
<evidence type="ECO:0000256" key="1">
    <source>
        <dbReference type="ARBA" id="ARBA00005054"/>
    </source>
</evidence>
<dbReference type="CDD" id="cd08645">
    <property type="entry name" value="FMT_core_GART"/>
    <property type="match status" value="1"/>
</dbReference>
<dbReference type="PANTHER" id="PTHR43369">
    <property type="entry name" value="PHOSPHORIBOSYLGLYCINAMIDE FORMYLTRANSFERASE"/>
    <property type="match status" value="1"/>
</dbReference>
<dbReference type="InterPro" id="IPR002376">
    <property type="entry name" value="Formyl_transf_N"/>
</dbReference>
<dbReference type="NCBIfam" id="TIGR00639">
    <property type="entry name" value="PurN"/>
    <property type="match status" value="1"/>
</dbReference>
<organism evidence="7 8">
    <name type="scientific">Thermoleptolyngbya sichuanensis A183</name>
    <dbReference type="NCBI Taxonomy" id="2737172"/>
    <lineage>
        <taxon>Bacteria</taxon>
        <taxon>Bacillati</taxon>
        <taxon>Cyanobacteriota</taxon>
        <taxon>Cyanophyceae</taxon>
        <taxon>Oculatellales</taxon>
        <taxon>Oculatellaceae</taxon>
        <taxon>Thermoleptolyngbya</taxon>
        <taxon>Thermoleptolyngbya sichuanensis</taxon>
    </lineage>
</organism>
<dbReference type="KEGG" id="theu:HPC62_18065"/>
<reference evidence="7 8" key="1">
    <citation type="submission" date="2020-05" db="EMBL/GenBank/DDBJ databases">
        <title>Complete genome sequence of of a novel Thermoleptolyngbya strain isolated from hot springs of Ganzi, Sichuan China.</title>
        <authorList>
            <person name="Tang J."/>
            <person name="Daroch M."/>
            <person name="Li L."/>
            <person name="Waleron K."/>
            <person name="Waleron M."/>
            <person name="Waleron M."/>
        </authorList>
    </citation>
    <scope>NUCLEOTIDE SEQUENCE [LARGE SCALE GENOMIC DNA]</scope>
    <source>
        <strain evidence="7 8">PKUAC-SCTA183</strain>
    </source>
</reference>
<dbReference type="Gene3D" id="3.40.50.170">
    <property type="entry name" value="Formyl transferase, N-terminal domain"/>
    <property type="match status" value="1"/>
</dbReference>
<comment type="caution">
    <text evidence="4">Lacks conserved residue(s) required for the propagation of feature annotation.</text>
</comment>
<evidence type="ECO:0000259" key="6">
    <source>
        <dbReference type="Pfam" id="PF00551"/>
    </source>
</evidence>
<dbReference type="GO" id="GO:0005829">
    <property type="term" value="C:cytosol"/>
    <property type="evidence" value="ECO:0007669"/>
    <property type="project" value="TreeGrafter"/>
</dbReference>
<keyword evidence="8" id="KW-1185">Reference proteome</keyword>
<dbReference type="EMBL" id="CP053661">
    <property type="protein sequence ID" value="QKD83843.1"/>
    <property type="molecule type" value="Genomic_DNA"/>
</dbReference>
<dbReference type="InterPro" id="IPR004607">
    <property type="entry name" value="GART"/>
</dbReference>
<comment type="similarity">
    <text evidence="4">Belongs to the GART family.</text>
</comment>
<dbReference type="HAMAP" id="MF_01930">
    <property type="entry name" value="PurN"/>
    <property type="match status" value="1"/>
</dbReference>
<dbReference type="UniPathway" id="UPA00074">
    <property type="reaction ID" value="UER00126"/>
</dbReference>
<feature type="binding site" evidence="4">
    <location>
        <begin position="54"/>
        <end position="56"/>
    </location>
    <ligand>
        <name>N(1)-(5-phospho-beta-D-ribosyl)glycinamide</name>
        <dbReference type="ChEBI" id="CHEBI:143788"/>
    </ligand>
</feature>
<dbReference type="AlphaFoldDB" id="A0A6M8BLK8"/>
<keyword evidence="2 4" id="KW-0808">Transferase</keyword>
<feature type="binding site" evidence="4">
    <location>
        <position position="107"/>
    </location>
    <ligand>
        <name>(6R)-10-formyltetrahydrofolate</name>
        <dbReference type="ChEBI" id="CHEBI:195366"/>
    </ligand>
</feature>
<evidence type="ECO:0000313" key="7">
    <source>
        <dbReference type="EMBL" id="QKD83843.1"/>
    </source>
</evidence>
<gene>
    <name evidence="4" type="primary">purN</name>
    <name evidence="7" type="ORF">HPC62_18065</name>
</gene>
<feature type="region of interest" description="Disordered" evidence="5">
    <location>
        <begin position="225"/>
        <end position="250"/>
    </location>
</feature>
<dbReference type="SUPFAM" id="SSF53328">
    <property type="entry name" value="Formyltransferase"/>
    <property type="match status" value="1"/>
</dbReference>
<evidence type="ECO:0000256" key="2">
    <source>
        <dbReference type="ARBA" id="ARBA00022679"/>
    </source>
</evidence>
<dbReference type="PANTHER" id="PTHR43369:SF2">
    <property type="entry name" value="PHOSPHORIBOSYLGLYCINAMIDE FORMYLTRANSFERASE"/>
    <property type="match status" value="1"/>
</dbReference>
<comment type="function">
    <text evidence="4">Catalyzes the transfer of a formyl group from 10-formyltetrahydrofolate to 5-phospho-ribosyl-glycinamide (GAR), producing 5-phospho-ribosyl-N-formylglycinamide (FGAR) and tetrahydrofolate.</text>
</comment>
<evidence type="ECO:0000313" key="8">
    <source>
        <dbReference type="Proteomes" id="UP000505210"/>
    </source>
</evidence>
<dbReference type="GO" id="GO:0004644">
    <property type="term" value="F:phosphoribosylglycinamide formyltransferase activity"/>
    <property type="evidence" value="ECO:0007669"/>
    <property type="project" value="UniProtKB-UniRule"/>
</dbReference>
<feature type="binding site" evidence="4">
    <location>
        <position position="149"/>
    </location>
    <ligand>
        <name>(6R)-10-formyltetrahydrofolate</name>
        <dbReference type="ChEBI" id="CHEBI:195366"/>
    </ligand>
</feature>